<feature type="binding site" evidence="14 15">
    <location>
        <position position="19"/>
    </location>
    <ligand>
        <name>a divalent metal cation</name>
        <dbReference type="ChEBI" id="CHEBI:60240"/>
    </ligand>
</feature>
<dbReference type="InterPro" id="IPR024567">
    <property type="entry name" value="RNase_HII/HIII_dom"/>
</dbReference>
<dbReference type="PANTHER" id="PTHR10954">
    <property type="entry name" value="RIBONUCLEASE H2 SUBUNIT A"/>
    <property type="match status" value="1"/>
</dbReference>
<evidence type="ECO:0000256" key="11">
    <source>
        <dbReference type="ARBA" id="ARBA00022759"/>
    </source>
</evidence>
<evidence type="ECO:0000256" key="1">
    <source>
        <dbReference type="ARBA" id="ARBA00000077"/>
    </source>
</evidence>
<dbReference type="NCBIfam" id="NF000595">
    <property type="entry name" value="PRK00015.1-3"/>
    <property type="match status" value="1"/>
</dbReference>
<dbReference type="GO" id="GO:0030145">
    <property type="term" value="F:manganese ion binding"/>
    <property type="evidence" value="ECO:0007669"/>
    <property type="project" value="UniProtKB-UniRule"/>
</dbReference>
<sequence length="196" mass="21129">MDTDWTFTLQKERLAGLDEVGRGPLAGPVVAAAVMLDPARPIAGLLDSKRLSEARREQLAAQIQEQALAWAVARAGVAEIDRLNILQASLLAMQRALAALEPAPLEALVDGNRCPELPCPAQAVIKGDDCVPAIMAASILAKVSRDREMIALAEQYPGYGLEKHKGYPTKAHIAALQERGVSEIHRRSFGPVRKLL</sequence>
<evidence type="ECO:0000259" key="17">
    <source>
        <dbReference type="PROSITE" id="PS51975"/>
    </source>
</evidence>
<keyword evidence="19" id="KW-1185">Reference proteome</keyword>
<gene>
    <name evidence="14" type="primary">rnhB</name>
    <name evidence="18" type="ORF">EDC23_2301</name>
</gene>
<dbReference type="InterPro" id="IPR001352">
    <property type="entry name" value="RNase_HII/HIII"/>
</dbReference>
<comment type="catalytic activity">
    <reaction evidence="1 14 15 16">
        <text>Endonucleolytic cleavage to 5'-phosphomonoester.</text>
        <dbReference type="EC" id="3.1.26.4"/>
    </reaction>
</comment>
<evidence type="ECO:0000256" key="8">
    <source>
        <dbReference type="ARBA" id="ARBA00022490"/>
    </source>
</evidence>
<dbReference type="InterPro" id="IPR022898">
    <property type="entry name" value="RNase_HII"/>
</dbReference>
<dbReference type="GO" id="GO:0005737">
    <property type="term" value="C:cytoplasm"/>
    <property type="evidence" value="ECO:0007669"/>
    <property type="project" value="UniProtKB-SubCell"/>
</dbReference>
<comment type="subcellular location">
    <subcellularLocation>
        <location evidence="4 14">Cytoplasm</location>
    </subcellularLocation>
</comment>
<dbReference type="GO" id="GO:0006298">
    <property type="term" value="P:mismatch repair"/>
    <property type="evidence" value="ECO:0007669"/>
    <property type="project" value="TreeGrafter"/>
</dbReference>
<evidence type="ECO:0000256" key="13">
    <source>
        <dbReference type="ARBA" id="ARBA00023211"/>
    </source>
</evidence>
<feature type="domain" description="RNase H type-2" evidence="17">
    <location>
        <begin position="12"/>
        <end position="196"/>
    </location>
</feature>
<dbReference type="GO" id="GO:0004523">
    <property type="term" value="F:RNA-DNA hybrid ribonuclease activity"/>
    <property type="evidence" value="ECO:0007669"/>
    <property type="project" value="UniProtKB-UniRule"/>
</dbReference>
<dbReference type="OrthoDB" id="9803420at2"/>
<dbReference type="InterPro" id="IPR012337">
    <property type="entry name" value="RNaseH-like_sf"/>
</dbReference>
<evidence type="ECO:0000256" key="2">
    <source>
        <dbReference type="ARBA" id="ARBA00001946"/>
    </source>
</evidence>
<dbReference type="GO" id="GO:0032299">
    <property type="term" value="C:ribonuclease H2 complex"/>
    <property type="evidence" value="ECO:0007669"/>
    <property type="project" value="TreeGrafter"/>
</dbReference>
<dbReference type="AlphaFoldDB" id="A0A4R8IRK2"/>
<protein>
    <recommendedName>
        <fullName evidence="7 14">Ribonuclease HII</fullName>
        <shortName evidence="14">RNase HII</shortName>
        <ecNumber evidence="6 14">3.1.26.4</ecNumber>
    </recommendedName>
</protein>
<dbReference type="GO" id="GO:0003723">
    <property type="term" value="F:RNA binding"/>
    <property type="evidence" value="ECO:0007669"/>
    <property type="project" value="UniProtKB-UniRule"/>
</dbReference>
<dbReference type="InterPro" id="IPR036397">
    <property type="entry name" value="RNaseH_sf"/>
</dbReference>
<evidence type="ECO:0000313" key="18">
    <source>
        <dbReference type="EMBL" id="TDY00129.1"/>
    </source>
</evidence>
<comment type="similarity">
    <text evidence="5 14 16">Belongs to the RNase HII family.</text>
</comment>
<keyword evidence="13 14" id="KW-0464">Manganese</keyword>
<evidence type="ECO:0000313" key="19">
    <source>
        <dbReference type="Proteomes" id="UP000294914"/>
    </source>
</evidence>
<evidence type="ECO:0000256" key="3">
    <source>
        <dbReference type="ARBA" id="ARBA00004065"/>
    </source>
</evidence>
<dbReference type="Proteomes" id="UP000294914">
    <property type="component" value="Unassembled WGS sequence"/>
</dbReference>
<dbReference type="EC" id="3.1.26.4" evidence="6 14"/>
<comment type="caution">
    <text evidence="18">The sequence shown here is derived from an EMBL/GenBank/DDBJ whole genome shotgun (WGS) entry which is preliminary data.</text>
</comment>
<evidence type="ECO:0000256" key="5">
    <source>
        <dbReference type="ARBA" id="ARBA00007383"/>
    </source>
</evidence>
<keyword evidence="10 14" id="KW-0479">Metal-binding</keyword>
<comment type="function">
    <text evidence="3 14 16">Endonuclease that specifically degrades the RNA of RNA-DNA hybrids.</text>
</comment>
<evidence type="ECO:0000256" key="16">
    <source>
        <dbReference type="RuleBase" id="RU003515"/>
    </source>
</evidence>
<dbReference type="RefSeq" id="WP_134084621.1">
    <property type="nucleotide sequence ID" value="NZ_SOQX01000006.1"/>
</dbReference>
<feature type="binding site" evidence="14 15">
    <location>
        <position position="110"/>
    </location>
    <ligand>
        <name>a divalent metal cation</name>
        <dbReference type="ChEBI" id="CHEBI:60240"/>
    </ligand>
</feature>
<accession>A0A4R8IRK2</accession>
<dbReference type="HAMAP" id="MF_00052_B">
    <property type="entry name" value="RNase_HII_B"/>
    <property type="match status" value="1"/>
</dbReference>
<evidence type="ECO:0000256" key="14">
    <source>
        <dbReference type="HAMAP-Rule" id="MF_00052"/>
    </source>
</evidence>
<dbReference type="FunFam" id="3.30.420.10:FF:000006">
    <property type="entry name" value="Ribonuclease HII"/>
    <property type="match status" value="1"/>
</dbReference>
<comment type="cofactor">
    <cofactor evidence="2">
        <name>Mg(2+)</name>
        <dbReference type="ChEBI" id="CHEBI:18420"/>
    </cofactor>
</comment>
<comment type="cofactor">
    <cofactor evidence="14 15">
        <name>Mn(2+)</name>
        <dbReference type="ChEBI" id="CHEBI:29035"/>
    </cofactor>
    <cofactor evidence="14 15">
        <name>Mg(2+)</name>
        <dbReference type="ChEBI" id="CHEBI:18420"/>
    </cofactor>
    <text evidence="14 15">Manganese or magnesium. Binds 1 divalent metal ion per monomer in the absence of substrate. May bind a second metal ion after substrate binding.</text>
</comment>
<evidence type="ECO:0000256" key="7">
    <source>
        <dbReference type="ARBA" id="ARBA00019179"/>
    </source>
</evidence>
<evidence type="ECO:0000256" key="12">
    <source>
        <dbReference type="ARBA" id="ARBA00022801"/>
    </source>
</evidence>
<dbReference type="SUPFAM" id="SSF53098">
    <property type="entry name" value="Ribonuclease H-like"/>
    <property type="match status" value="1"/>
</dbReference>
<dbReference type="GO" id="GO:0043137">
    <property type="term" value="P:DNA replication, removal of RNA primer"/>
    <property type="evidence" value="ECO:0007669"/>
    <property type="project" value="TreeGrafter"/>
</dbReference>
<name>A0A4R8IRK2_9GAMM</name>
<evidence type="ECO:0000256" key="15">
    <source>
        <dbReference type="PROSITE-ProRule" id="PRU01319"/>
    </source>
</evidence>
<keyword evidence="12 14" id="KW-0378">Hydrolase</keyword>
<evidence type="ECO:0000256" key="10">
    <source>
        <dbReference type="ARBA" id="ARBA00022723"/>
    </source>
</evidence>
<dbReference type="PANTHER" id="PTHR10954:SF18">
    <property type="entry name" value="RIBONUCLEASE HII"/>
    <property type="match status" value="1"/>
</dbReference>
<keyword evidence="11 14" id="KW-0255">Endonuclease</keyword>
<evidence type="ECO:0000256" key="4">
    <source>
        <dbReference type="ARBA" id="ARBA00004496"/>
    </source>
</evidence>
<keyword evidence="8 14" id="KW-0963">Cytoplasm</keyword>
<feature type="binding site" evidence="14 15">
    <location>
        <position position="18"/>
    </location>
    <ligand>
        <name>a divalent metal cation</name>
        <dbReference type="ChEBI" id="CHEBI:60240"/>
    </ligand>
</feature>
<organism evidence="18 19">
    <name type="scientific">Thiohalophilus thiocyanatoxydans</name>
    <dbReference type="NCBI Taxonomy" id="381308"/>
    <lineage>
        <taxon>Bacteria</taxon>
        <taxon>Pseudomonadati</taxon>
        <taxon>Pseudomonadota</taxon>
        <taxon>Gammaproteobacteria</taxon>
        <taxon>Thiohalomonadales</taxon>
        <taxon>Thiohalophilaceae</taxon>
        <taxon>Thiohalophilus</taxon>
    </lineage>
</organism>
<evidence type="ECO:0000256" key="9">
    <source>
        <dbReference type="ARBA" id="ARBA00022722"/>
    </source>
</evidence>
<dbReference type="Gene3D" id="3.30.420.10">
    <property type="entry name" value="Ribonuclease H-like superfamily/Ribonuclease H"/>
    <property type="match status" value="1"/>
</dbReference>
<dbReference type="CDD" id="cd07182">
    <property type="entry name" value="RNase_HII_bacteria_HII_like"/>
    <property type="match status" value="1"/>
</dbReference>
<dbReference type="EMBL" id="SOQX01000006">
    <property type="protein sequence ID" value="TDY00129.1"/>
    <property type="molecule type" value="Genomic_DNA"/>
</dbReference>
<evidence type="ECO:0000256" key="6">
    <source>
        <dbReference type="ARBA" id="ARBA00012180"/>
    </source>
</evidence>
<dbReference type="NCBIfam" id="NF000596">
    <property type="entry name" value="PRK00015.1-4"/>
    <property type="match status" value="1"/>
</dbReference>
<dbReference type="Pfam" id="PF01351">
    <property type="entry name" value="RNase_HII"/>
    <property type="match status" value="1"/>
</dbReference>
<dbReference type="PROSITE" id="PS51975">
    <property type="entry name" value="RNASE_H_2"/>
    <property type="match status" value="1"/>
</dbReference>
<reference evidence="18 19" key="1">
    <citation type="submission" date="2019-03" db="EMBL/GenBank/DDBJ databases">
        <title>Genomic Encyclopedia of Type Strains, Phase IV (KMG-IV): sequencing the most valuable type-strain genomes for metagenomic binning, comparative biology and taxonomic classification.</title>
        <authorList>
            <person name="Goeker M."/>
        </authorList>
    </citation>
    <scope>NUCLEOTIDE SEQUENCE [LARGE SCALE GENOMIC DNA]</scope>
    <source>
        <strain evidence="18 19">DSM 16326</strain>
    </source>
</reference>
<keyword evidence="9 14" id="KW-0540">Nuclease</keyword>
<proteinExistence type="inferred from homology"/>